<proteinExistence type="inferred from homology"/>
<evidence type="ECO:0000259" key="9">
    <source>
        <dbReference type="Pfam" id="PF03632"/>
    </source>
</evidence>
<feature type="domain" description="Glycoside hydrolase family 65 central catalytic" evidence="9">
    <location>
        <begin position="360"/>
        <end position="594"/>
    </location>
</feature>
<dbReference type="GO" id="GO:0005975">
    <property type="term" value="P:carbohydrate metabolic process"/>
    <property type="evidence" value="ECO:0007669"/>
    <property type="project" value="UniProtKB-ARBA"/>
</dbReference>
<reference evidence="10 11" key="1">
    <citation type="submission" date="2024-11" db="EMBL/GenBank/DDBJ databases">
        <title>Adaptive evolution of stress response genes in parasites aligns with host niche diversity.</title>
        <authorList>
            <person name="Hahn C."/>
            <person name="Resl P."/>
        </authorList>
    </citation>
    <scope>NUCLEOTIDE SEQUENCE [LARGE SCALE GENOMIC DNA]</scope>
    <source>
        <strain evidence="10">EGGRZ-B1_66</strain>
        <tissue evidence="10">Body</tissue>
    </source>
</reference>
<dbReference type="InterPro" id="IPR008928">
    <property type="entry name" value="6-hairpin_glycosidase_sf"/>
</dbReference>
<evidence type="ECO:0000256" key="2">
    <source>
        <dbReference type="ARBA" id="ARBA00022801"/>
    </source>
</evidence>
<dbReference type="InterPro" id="IPR005195">
    <property type="entry name" value="Glyco_hydro_65_M"/>
</dbReference>
<evidence type="ECO:0000256" key="5">
    <source>
        <dbReference type="ARBA" id="ARBA00053339"/>
    </source>
</evidence>
<evidence type="ECO:0000313" key="10">
    <source>
        <dbReference type="EMBL" id="KAL3318636.1"/>
    </source>
</evidence>
<dbReference type="Pfam" id="PF03632">
    <property type="entry name" value="Glyco_hydro_65m"/>
    <property type="match status" value="1"/>
</dbReference>
<keyword evidence="11" id="KW-1185">Reference proteome</keyword>
<organism evidence="10 11">
    <name type="scientific">Cichlidogyrus casuarinus</name>
    <dbReference type="NCBI Taxonomy" id="1844966"/>
    <lineage>
        <taxon>Eukaryota</taxon>
        <taxon>Metazoa</taxon>
        <taxon>Spiralia</taxon>
        <taxon>Lophotrochozoa</taxon>
        <taxon>Platyhelminthes</taxon>
        <taxon>Monogenea</taxon>
        <taxon>Monopisthocotylea</taxon>
        <taxon>Dactylogyridea</taxon>
        <taxon>Ancyrocephalidae</taxon>
        <taxon>Cichlidogyrus</taxon>
    </lineage>
</organism>
<dbReference type="PANTHER" id="PTHR11051:SF8">
    <property type="entry name" value="PROTEIN-GLUCOSYLGALACTOSYLHYDROXYLYSINE GLUCOSIDASE"/>
    <property type="match status" value="1"/>
</dbReference>
<evidence type="ECO:0000256" key="8">
    <source>
        <dbReference type="ARBA" id="ARBA00079982"/>
    </source>
</evidence>
<comment type="catalytic activity">
    <reaction evidence="4">
        <text>(5R)-5-O-[alpha-D-glucosyl-(1-&gt;2)-beta-D-galactosyl]-5-hydroxy-L-lysyl-[collagen] + H2O = (5R)-5-O-(beta-D-galactosyl)-5-hydroxy-L-lysyl-[collagen] + D-glucose</text>
        <dbReference type="Rhea" id="RHEA:11068"/>
        <dbReference type="Rhea" id="RHEA-COMP:12753"/>
        <dbReference type="Rhea" id="RHEA-COMP:12754"/>
        <dbReference type="ChEBI" id="CHEBI:4167"/>
        <dbReference type="ChEBI" id="CHEBI:15377"/>
        <dbReference type="ChEBI" id="CHEBI:133443"/>
        <dbReference type="ChEBI" id="CHEBI:133452"/>
        <dbReference type="EC" id="3.2.1.107"/>
    </reaction>
</comment>
<dbReference type="FunFam" id="1.50.10.10:FF:000023">
    <property type="entry name" value="Protein-glucosylgalactosylhydroxylysine glucosidase"/>
    <property type="match status" value="1"/>
</dbReference>
<dbReference type="Gene3D" id="1.50.10.10">
    <property type="match status" value="1"/>
</dbReference>
<evidence type="ECO:0000256" key="3">
    <source>
        <dbReference type="ARBA" id="ARBA00023295"/>
    </source>
</evidence>
<dbReference type="EMBL" id="JBJKFK010000221">
    <property type="protein sequence ID" value="KAL3318636.1"/>
    <property type="molecule type" value="Genomic_DNA"/>
</dbReference>
<comment type="caution">
    <text evidence="10">The sequence shown here is derived from an EMBL/GenBank/DDBJ whole genome shotgun (WGS) entry which is preliminary data.</text>
</comment>
<evidence type="ECO:0000256" key="6">
    <source>
        <dbReference type="ARBA" id="ARBA00066430"/>
    </source>
</evidence>
<name>A0ABD2QJP1_9PLAT</name>
<evidence type="ECO:0000256" key="1">
    <source>
        <dbReference type="ARBA" id="ARBA00006768"/>
    </source>
</evidence>
<protein>
    <recommendedName>
        <fullName evidence="7">Protein-glucosylgalactosylhydroxylysine glucosidase</fullName>
        <ecNumber evidence="6">3.2.1.107</ecNumber>
    </recommendedName>
    <alternativeName>
        <fullName evidence="8">Acid trehalase-like protein 1</fullName>
    </alternativeName>
</protein>
<sequence>MSNKVIIPKEYLPCLDKFVKHFGSVPNFILPSLVNNLPAQFNGCLGNGFIATQLSAPWIHVDGIYNGESVESHRAAIPSPICWMPKIISGDTTEVTDVLNVGCGLHLSIITIENVKVYCLTFISRRFPNVIFRHVKADFSTVQQSKPSTILVLPNIRIDYESPDLKIDRNFINPQLLSLSGVPWQLEGTEIVESKPQIFMVTDVVPALNESGFSLSEEANSKWFVTSLSRLSEEEANLTYEDAVAQTFKGLDSLLTEEAQAWYTLWNHGSMVLTTGSEQVSESHAENVTVDIPTYAHSELGKQARLEMENDPNLLCKMINATQYALFVSLPTKSIMAEPFEPENARNPCKFHGLSPVGLARGLTEDDYMGHVFWDQELWMLPFLTAFQPELARLCLDYRFHKMPAAITNSTLNGTTGARFPWESALTGLETSPWDLSAKNEIHVSGCISWAVQQWLLMHCSLDQENDGDFFEDLDGNCKPIQWYKTRGKILMQEIAQFWASRVSFSEAKEHYEIIDVMPPDEWVSCCANSAFTNAMAKLSLAAPKQFATWLDAEQIAATHMPDEYMIWEELSRDIYMPTDAGRSLMLEFEGFSEDTCKGIKQADTILLDYPLMYWQPPDWRRKMLDVYERLTNLDGPAMSWGMFCILSLQLGDSDRAQMHFVRQLEQNRLPFFVWTETRSGEGAINFITGAGNFLQSIMNGYAGMRTHMITLPQSESCKEDADMDILSCATIPALFLAPQELSPLPLTSLQSALNAPDHTLRLHGLKFQGRVLDVNLVYSKTTGWTTNIHLKQGLSLIVKECDLVDPKTNAYAFCKTPFSPHSTEWHLDKSSPQSIKLNVPICFYAHHTGSS</sequence>
<evidence type="ECO:0000256" key="4">
    <source>
        <dbReference type="ARBA" id="ARBA00051415"/>
    </source>
</evidence>
<keyword evidence="2" id="KW-0378">Hydrolase</keyword>
<dbReference type="EC" id="3.2.1.107" evidence="6"/>
<dbReference type="PANTHER" id="PTHR11051">
    <property type="entry name" value="GLYCOSYL HYDROLASE-RELATED"/>
    <property type="match status" value="1"/>
</dbReference>
<dbReference type="GO" id="GO:0047402">
    <property type="term" value="F:protein-glucosylgalactosylhydroxylysine glucosidase activity"/>
    <property type="evidence" value="ECO:0007669"/>
    <property type="project" value="UniProtKB-EC"/>
</dbReference>
<gene>
    <name evidence="10" type="primary">ATHL1</name>
    <name evidence="10" type="ORF">Ciccas_002707</name>
</gene>
<dbReference type="AlphaFoldDB" id="A0ABD2QJP1"/>
<comment type="function">
    <text evidence="5">Catalyzes the hydrolysis of glucose from the disaccharide unit linked to hydroxylysine residues of collagen and collagen-like proteins.</text>
</comment>
<dbReference type="SUPFAM" id="SSF48208">
    <property type="entry name" value="Six-hairpin glycosidases"/>
    <property type="match status" value="1"/>
</dbReference>
<comment type="similarity">
    <text evidence="1">Belongs to the glycosyl hydrolase 65 family.</text>
</comment>
<keyword evidence="3" id="KW-0326">Glycosidase</keyword>
<dbReference type="Proteomes" id="UP001626550">
    <property type="component" value="Unassembled WGS sequence"/>
</dbReference>
<evidence type="ECO:0000313" key="11">
    <source>
        <dbReference type="Proteomes" id="UP001626550"/>
    </source>
</evidence>
<dbReference type="InterPro" id="IPR012341">
    <property type="entry name" value="6hp_glycosidase-like_sf"/>
</dbReference>
<evidence type="ECO:0000256" key="7">
    <source>
        <dbReference type="ARBA" id="ARBA00071505"/>
    </source>
</evidence>
<accession>A0ABD2QJP1</accession>